<proteinExistence type="predicted"/>
<comment type="pathway">
    <text evidence="2">Protein modification; protein ubiquitination.</text>
</comment>
<sequence>MGTSSISRRPVFQPSRAAEASLEPLGGGAHVQLCIHYKCPSSLQWLETRPERQECPVCKAGISRDKVIPLYGRGSSAQQDPR</sequence>
<keyword evidence="4" id="KW-0808">Transferase</keyword>
<dbReference type="Ensembl" id="ENSNNAT00000018421.1">
    <property type="protein sequence ID" value="ENSNNAP00000017545.1"/>
    <property type="gene ID" value="ENSNNAG00000011763.1"/>
</dbReference>
<dbReference type="GO" id="GO:0061630">
    <property type="term" value="F:ubiquitin protein ligase activity"/>
    <property type="evidence" value="ECO:0007669"/>
    <property type="project" value="UniProtKB-EC"/>
</dbReference>
<evidence type="ECO:0000256" key="1">
    <source>
        <dbReference type="ARBA" id="ARBA00000900"/>
    </source>
</evidence>
<keyword evidence="7" id="KW-1185">Reference proteome</keyword>
<organism evidence="6 7">
    <name type="scientific">Naja naja</name>
    <name type="common">Indian cobra</name>
    <dbReference type="NCBI Taxonomy" id="35670"/>
    <lineage>
        <taxon>Eukaryota</taxon>
        <taxon>Metazoa</taxon>
        <taxon>Chordata</taxon>
        <taxon>Craniata</taxon>
        <taxon>Vertebrata</taxon>
        <taxon>Euteleostomi</taxon>
        <taxon>Lepidosauria</taxon>
        <taxon>Squamata</taxon>
        <taxon>Bifurcata</taxon>
        <taxon>Unidentata</taxon>
        <taxon>Episquamata</taxon>
        <taxon>Toxicofera</taxon>
        <taxon>Serpentes</taxon>
        <taxon>Colubroidea</taxon>
        <taxon>Elapidae</taxon>
        <taxon>Elapinae</taxon>
        <taxon>Naja</taxon>
    </lineage>
</organism>
<dbReference type="UniPathway" id="UPA00143"/>
<evidence type="ECO:0000313" key="6">
    <source>
        <dbReference type="Ensembl" id="ENSNNAP00000017545.1"/>
    </source>
</evidence>
<evidence type="ECO:0000313" key="7">
    <source>
        <dbReference type="Proteomes" id="UP000694559"/>
    </source>
</evidence>
<dbReference type="Proteomes" id="UP000694559">
    <property type="component" value="Unplaced"/>
</dbReference>
<evidence type="ECO:0000256" key="2">
    <source>
        <dbReference type="ARBA" id="ARBA00004906"/>
    </source>
</evidence>
<evidence type="ECO:0000256" key="4">
    <source>
        <dbReference type="ARBA" id="ARBA00022679"/>
    </source>
</evidence>
<dbReference type="OrthoDB" id="302966at2759"/>
<keyword evidence="5" id="KW-0833">Ubl conjugation pathway</keyword>
<dbReference type="AlphaFoldDB" id="A0A8C6XQF2"/>
<dbReference type="EC" id="2.3.2.27" evidence="3"/>
<evidence type="ECO:0000256" key="5">
    <source>
        <dbReference type="ARBA" id="ARBA00022786"/>
    </source>
</evidence>
<dbReference type="GO" id="GO:0005783">
    <property type="term" value="C:endoplasmic reticulum"/>
    <property type="evidence" value="ECO:0007669"/>
    <property type="project" value="InterPro"/>
</dbReference>
<dbReference type="InterPro" id="IPR045103">
    <property type="entry name" value="RNF5/RNF185-like"/>
</dbReference>
<name>A0A8C6XQF2_NAJNA</name>
<comment type="catalytic activity">
    <reaction evidence="1">
        <text>S-ubiquitinyl-[E2 ubiquitin-conjugating enzyme]-L-cysteine + [acceptor protein]-L-lysine = [E2 ubiquitin-conjugating enzyme]-L-cysteine + N(6)-ubiquitinyl-[acceptor protein]-L-lysine.</text>
        <dbReference type="EC" id="2.3.2.27"/>
    </reaction>
</comment>
<dbReference type="GO" id="GO:0016567">
    <property type="term" value="P:protein ubiquitination"/>
    <property type="evidence" value="ECO:0007669"/>
    <property type="project" value="UniProtKB-UniPathway"/>
</dbReference>
<reference evidence="6" key="1">
    <citation type="submission" date="2025-08" db="UniProtKB">
        <authorList>
            <consortium name="Ensembl"/>
        </authorList>
    </citation>
    <scope>IDENTIFICATION</scope>
</reference>
<dbReference type="GO" id="GO:0006511">
    <property type="term" value="P:ubiquitin-dependent protein catabolic process"/>
    <property type="evidence" value="ECO:0007669"/>
    <property type="project" value="InterPro"/>
</dbReference>
<accession>A0A8C6XQF2</accession>
<dbReference type="PANTHER" id="PTHR12313">
    <property type="entry name" value="E3 UBIQUITIN-PROTEIN LIGASE RNF5-RELATED"/>
    <property type="match status" value="1"/>
</dbReference>
<evidence type="ECO:0000256" key="3">
    <source>
        <dbReference type="ARBA" id="ARBA00012483"/>
    </source>
</evidence>
<protein>
    <recommendedName>
        <fullName evidence="3">RING-type E3 ubiquitin transferase</fullName>
        <ecNumber evidence="3">2.3.2.27</ecNumber>
    </recommendedName>
</protein>
<reference evidence="6" key="2">
    <citation type="submission" date="2025-09" db="UniProtKB">
        <authorList>
            <consortium name="Ensembl"/>
        </authorList>
    </citation>
    <scope>IDENTIFICATION</scope>
</reference>